<dbReference type="Pfam" id="PF13490">
    <property type="entry name" value="zf-HC2"/>
    <property type="match status" value="1"/>
</dbReference>
<evidence type="ECO:0000313" key="3">
    <source>
        <dbReference type="EMBL" id="QDU18346.1"/>
    </source>
</evidence>
<evidence type="ECO:0000313" key="4">
    <source>
        <dbReference type="Proteomes" id="UP000319576"/>
    </source>
</evidence>
<dbReference type="Gene3D" id="2.60.40.1930">
    <property type="match status" value="1"/>
</dbReference>
<gene>
    <name evidence="3" type="ORF">ETAA1_02310</name>
</gene>
<dbReference type="Proteomes" id="UP000319576">
    <property type="component" value="Chromosome"/>
</dbReference>
<keyword evidence="4" id="KW-1185">Reference proteome</keyword>
<name>A0A517XLK2_9BACT</name>
<sequence>MRCNDCQPLLLDHLYGLLEPAQAAAVDAHLTTCAACAAARAAEARAAGLFARAARHSFPQVRFVPPADAVPSSLANASPAGARERVWGRWAVAAAVWALVPATLIPMSRVNEQAAARRGPADAAFAEARRSANIVTAVAMQQRAAEARYAAARGATADALAAWAAAERAADTAAKARPAEVTVTRPASVQPGAPNDFVVALRPNGEALAGRSVAAEVRTAAGAVVYTQALNPKDTNQEHKVRVPADVWKGVAPGAELVFAVSTTGPGGARADLLEPVRLFGPVYATMLVTDRAAYRPGETVRFRSLTLDRATFLPPPHEQALAASLRKRDGTEIPGTTVYGTTGVVRTAGGATTPVLGPDGRTVRGVGVGEVVLPAGLPEGEYLLTLAEVPGRGGRSPAMTAPVTRTVRVETGATGRFQKTIAFDAAVGPKTTATVQVKSGGTPVAGATVDAVATADGSASVIVKVLDKKTDAAGKARIELVLPGPAEMPRGDARLRVTVSQGGVAESVAARIPVAGKDVVVEFFPEGGTLVAGVPNRVYVRATSVTGVPVGVRGTVTGPAGPVAKVEEPAREALTARGLGVITFTPAAGARYALALDERGGKSFELPAAAADGVAMTVLDPVTRPGQAVRVRLVSAGGPRNLVVGAYTRGRLSDTKAVAAKANEPVELTLLAGADARGGVVRLTVFEDGAGLRPVAERLAFRRPAEVLKLDLKPMEAGSPGETTLRVTATDEKGNPAAAVVWAAAVASASAPGAKDRSLPTHFLLAGEVEAPDDLEHADFLLTDHPQAAAGLDLVLATQGWRRFAEQGTGPVALRAKVDRLLAMTGSAPVGPEPARVYEAHWPQYEAAVDGLQAAQAERTAASANVAGLVAAYEARRRETAALAAAAEEATAGLVAARGWVSVGAVLLAVLAAGAAVVGYVRPKGVRGLVPLCASAAGAGLLALTLSEMANGSNAPDYALAETVTPPAASTGAPPSMPVAPPPQVAKVNAKGQVEPPESPFFSSVGAQKLGPKTIPDKTPPAPPVTIPDSEIAPPRPVAEMRMSPPAPAVRVNSAAAPTAASADDPHLGLGQAGRLATPIAVMLADVKQPDAALERMRAAVPWVPPLAVREFAAPRPAAGDAHPDTVLWRPLIVLPTDGTTTLSFFPGPAAGGYEVVVAGHTLDGRIGTVRRVVPGTRD</sequence>
<reference evidence="3 4" key="1">
    <citation type="submission" date="2019-02" db="EMBL/GenBank/DDBJ databases">
        <title>Deep-cultivation of Planctomycetes and their phenomic and genomic characterization uncovers novel biology.</title>
        <authorList>
            <person name="Wiegand S."/>
            <person name="Jogler M."/>
            <person name="Boedeker C."/>
            <person name="Pinto D."/>
            <person name="Vollmers J."/>
            <person name="Rivas-Marin E."/>
            <person name="Kohn T."/>
            <person name="Peeters S.H."/>
            <person name="Heuer A."/>
            <person name="Rast P."/>
            <person name="Oberbeckmann S."/>
            <person name="Bunk B."/>
            <person name="Jeske O."/>
            <person name="Meyerdierks A."/>
            <person name="Storesund J.E."/>
            <person name="Kallscheuer N."/>
            <person name="Luecker S."/>
            <person name="Lage O.M."/>
            <person name="Pohl T."/>
            <person name="Merkel B.J."/>
            <person name="Hornburger P."/>
            <person name="Mueller R.-W."/>
            <person name="Bruemmer F."/>
            <person name="Labrenz M."/>
            <person name="Spormann A.M."/>
            <person name="Op den Camp H."/>
            <person name="Overmann J."/>
            <person name="Amann R."/>
            <person name="Jetten M.S.M."/>
            <person name="Mascher T."/>
            <person name="Medema M.H."/>
            <person name="Devos D.P."/>
            <person name="Kaster A.-K."/>
            <person name="Ovreas L."/>
            <person name="Rohde M."/>
            <person name="Galperin M.Y."/>
            <person name="Jogler C."/>
        </authorList>
    </citation>
    <scope>NUCLEOTIDE SEQUENCE [LARGE SCALE GENOMIC DNA]</scope>
    <source>
        <strain evidence="3 4">ETA_A1</strain>
    </source>
</reference>
<keyword evidence="1" id="KW-0472">Membrane</keyword>
<dbReference type="AlphaFoldDB" id="A0A517XLK2"/>
<dbReference type="InterPro" id="IPR027383">
    <property type="entry name" value="Znf_put"/>
</dbReference>
<organism evidence="3 4">
    <name type="scientific">Urbifossiella limnaea</name>
    <dbReference type="NCBI Taxonomy" id="2528023"/>
    <lineage>
        <taxon>Bacteria</taxon>
        <taxon>Pseudomonadati</taxon>
        <taxon>Planctomycetota</taxon>
        <taxon>Planctomycetia</taxon>
        <taxon>Gemmatales</taxon>
        <taxon>Gemmataceae</taxon>
        <taxon>Urbifossiella</taxon>
    </lineage>
</organism>
<accession>A0A517XLK2</accession>
<feature type="transmembrane region" description="Helical" evidence="1">
    <location>
        <begin position="901"/>
        <end position="922"/>
    </location>
</feature>
<keyword evidence="1" id="KW-0812">Transmembrane</keyword>
<proteinExistence type="predicted"/>
<protein>
    <submittedName>
        <fullName evidence="3">MG2 domain protein</fullName>
    </submittedName>
</protein>
<dbReference type="KEGG" id="uli:ETAA1_02310"/>
<dbReference type="RefSeq" id="WP_145233549.1">
    <property type="nucleotide sequence ID" value="NZ_CP036273.1"/>
</dbReference>
<feature type="transmembrane region" description="Helical" evidence="1">
    <location>
        <begin position="929"/>
        <end position="947"/>
    </location>
</feature>
<keyword evidence="1" id="KW-1133">Transmembrane helix</keyword>
<evidence type="ECO:0000256" key="1">
    <source>
        <dbReference type="SAM" id="Phobius"/>
    </source>
</evidence>
<dbReference type="EMBL" id="CP036273">
    <property type="protein sequence ID" value="QDU18346.1"/>
    <property type="molecule type" value="Genomic_DNA"/>
</dbReference>
<evidence type="ECO:0000259" key="2">
    <source>
        <dbReference type="Pfam" id="PF13490"/>
    </source>
</evidence>
<dbReference type="OrthoDB" id="97821at2"/>
<feature type="domain" description="Putative zinc-finger" evidence="2">
    <location>
        <begin position="3"/>
        <end position="37"/>
    </location>
</feature>